<dbReference type="PANTHER" id="PTHR23309">
    <property type="entry name" value="3-HYDROXYACYL-COA DEHYROGENASE"/>
    <property type="match status" value="1"/>
</dbReference>
<dbReference type="SUPFAM" id="SSF52096">
    <property type="entry name" value="ClpP/crotonase"/>
    <property type="match status" value="1"/>
</dbReference>
<keyword evidence="5" id="KW-0442">Lipid degradation</keyword>
<organism evidence="16 17">
    <name type="scientific">Tranquillimonas alkanivorans</name>
    <dbReference type="NCBI Taxonomy" id="441119"/>
    <lineage>
        <taxon>Bacteria</taxon>
        <taxon>Pseudomonadati</taxon>
        <taxon>Pseudomonadota</taxon>
        <taxon>Alphaproteobacteria</taxon>
        <taxon>Rhodobacterales</taxon>
        <taxon>Roseobacteraceae</taxon>
        <taxon>Tranquillimonas</taxon>
    </lineage>
</organism>
<dbReference type="AlphaFoldDB" id="A0A1I5S755"/>
<evidence type="ECO:0000259" key="15">
    <source>
        <dbReference type="Pfam" id="PF02737"/>
    </source>
</evidence>
<dbReference type="CDD" id="cd06558">
    <property type="entry name" value="crotonase-like"/>
    <property type="match status" value="1"/>
</dbReference>
<feature type="domain" description="3-hydroxyacyl-CoA dehydrogenase C-terminal" evidence="14">
    <location>
        <begin position="466"/>
        <end position="557"/>
    </location>
</feature>
<evidence type="ECO:0000256" key="10">
    <source>
        <dbReference type="ARBA" id="ARBA00023235"/>
    </source>
</evidence>
<dbReference type="RefSeq" id="WP_093422685.1">
    <property type="nucleotide sequence ID" value="NZ_FOXA01000010.1"/>
</dbReference>
<dbReference type="InterPro" id="IPR006176">
    <property type="entry name" value="3-OHacyl-CoA_DH_NAD-bd"/>
</dbReference>
<comment type="pathway">
    <text evidence="2">Lipid metabolism; fatty acid beta-oxidation.</text>
</comment>
<evidence type="ECO:0000256" key="6">
    <source>
        <dbReference type="ARBA" id="ARBA00023002"/>
    </source>
</evidence>
<keyword evidence="6" id="KW-0560">Oxidoreductase</keyword>
<keyword evidence="17" id="KW-1185">Reference proteome</keyword>
<dbReference type="GO" id="GO:0006635">
    <property type="term" value="P:fatty acid beta-oxidation"/>
    <property type="evidence" value="ECO:0007669"/>
    <property type="project" value="UniProtKB-UniPathway"/>
</dbReference>
<evidence type="ECO:0000313" key="17">
    <source>
        <dbReference type="Proteomes" id="UP000199356"/>
    </source>
</evidence>
<sequence length="662" mass="70589">MSLVTTEHRDGIAILTANNPPVNALGHPLRAALAEAFAALAAETPRAAVLRCAGRTFFAGADVREFGQPPQPPAIYEVAAQIEDLPFPVVAAIHGGAFGGGLELALGCHGRVAEAGAKLGFPEVTLGIIPGAGGVVRSARLLPPRDAVDLITTGKRIDAGEAQRIGLVDRVSEGLLEDAITLARQLADDMPVPISKRDHPEVPSTDFWPAQEADVRRNAKGVEAPLVALDILQRAYAEDFETARRAERAAFERLRDGEQAAALRHVFFAERQAAKTAKGEGAKTIETAGVVGGGTMGAGIATAFLLRGLMVTLAETSGEAANAARERVQKAVGAAVKRGLVQDADVVMARFSVTTEYDAFSDTDLVVEAVFEDLDVKRQVFARLEDAVRSDTILATNTSYLDPREIGDVLRDRSRFIGLHFFSPAQIMKLVEIVPVPETSDASRATAFKLVERLGKVGIRAGICEGFIGNRILKRYRAAAEELVRQGVPVAEIDAAMRDFGLAMGPFQMQDLAGLDIAFLQREAARKAGQDVPDGLSDVLVRAGRKGQKTGGGWYDYREGDRTPHPSEEVARLLASHVRGSADMVRSDIAERLVAEMAEEGAQIVAEGIADDAGQVDLVELHGYGFPRWRGGPLFHAERQGAAEVERVLGRAPAPALAGLLT</sequence>
<dbReference type="GO" id="GO:0003857">
    <property type="term" value="F:(3S)-3-hydroxyacyl-CoA dehydrogenase (NAD+) activity"/>
    <property type="evidence" value="ECO:0007669"/>
    <property type="project" value="UniProtKB-EC"/>
</dbReference>
<dbReference type="InterPro" id="IPR008927">
    <property type="entry name" value="6-PGluconate_DH-like_C_sf"/>
</dbReference>
<comment type="subunit">
    <text evidence="3">Monomer.</text>
</comment>
<keyword evidence="9" id="KW-0576">Peroxisome</keyword>
<dbReference type="Gene3D" id="3.90.226.10">
    <property type="entry name" value="2-enoyl-CoA Hydratase, Chain A, domain 1"/>
    <property type="match status" value="1"/>
</dbReference>
<accession>A0A1I5S755</accession>
<dbReference type="GO" id="GO:0070403">
    <property type="term" value="F:NAD+ binding"/>
    <property type="evidence" value="ECO:0007669"/>
    <property type="project" value="InterPro"/>
</dbReference>
<dbReference type="Gene3D" id="3.40.50.720">
    <property type="entry name" value="NAD(P)-binding Rossmann-like Domain"/>
    <property type="match status" value="1"/>
</dbReference>
<dbReference type="Proteomes" id="UP000199356">
    <property type="component" value="Unassembled WGS sequence"/>
</dbReference>
<dbReference type="FunFam" id="3.40.50.720:FF:000009">
    <property type="entry name" value="Fatty oxidation complex, alpha subunit"/>
    <property type="match status" value="1"/>
</dbReference>
<comment type="catalytic activity">
    <reaction evidence="13">
        <text>a (3S)-3-hydroxyacyl-CoA + NAD(+) = a 3-oxoacyl-CoA + NADH + H(+)</text>
        <dbReference type="Rhea" id="RHEA:22432"/>
        <dbReference type="ChEBI" id="CHEBI:15378"/>
        <dbReference type="ChEBI" id="CHEBI:57318"/>
        <dbReference type="ChEBI" id="CHEBI:57540"/>
        <dbReference type="ChEBI" id="CHEBI:57945"/>
        <dbReference type="ChEBI" id="CHEBI:90726"/>
        <dbReference type="EC" id="1.1.1.35"/>
    </reaction>
</comment>
<dbReference type="Gene3D" id="1.10.1040.50">
    <property type="match status" value="1"/>
</dbReference>
<dbReference type="GO" id="GO:0004300">
    <property type="term" value="F:enoyl-CoA hydratase activity"/>
    <property type="evidence" value="ECO:0007669"/>
    <property type="project" value="UniProtKB-ARBA"/>
</dbReference>
<evidence type="ECO:0000256" key="5">
    <source>
        <dbReference type="ARBA" id="ARBA00022963"/>
    </source>
</evidence>
<protein>
    <submittedName>
        <fullName evidence="16">Short chain enoyl-CoA hydratase /3-hydroxyacyl-CoA dehydrogenase</fullName>
    </submittedName>
</protein>
<keyword evidence="11" id="KW-0456">Lyase</keyword>
<proteinExistence type="predicted"/>
<evidence type="ECO:0000256" key="11">
    <source>
        <dbReference type="ARBA" id="ARBA00023239"/>
    </source>
</evidence>
<dbReference type="OrthoDB" id="9771883at2"/>
<keyword evidence="7" id="KW-0520">NAD</keyword>
<evidence type="ECO:0000256" key="4">
    <source>
        <dbReference type="ARBA" id="ARBA00022832"/>
    </source>
</evidence>
<dbReference type="InterPro" id="IPR036291">
    <property type="entry name" value="NAD(P)-bd_dom_sf"/>
</dbReference>
<reference evidence="16 17" key="1">
    <citation type="submission" date="2016-10" db="EMBL/GenBank/DDBJ databases">
        <authorList>
            <person name="de Groot N.N."/>
        </authorList>
    </citation>
    <scope>NUCLEOTIDE SEQUENCE [LARGE SCALE GENOMIC DNA]</scope>
    <source>
        <strain evidence="16 17">DSM 19547</strain>
    </source>
</reference>
<evidence type="ECO:0000256" key="13">
    <source>
        <dbReference type="ARBA" id="ARBA00049556"/>
    </source>
</evidence>
<dbReference type="InterPro" id="IPR001753">
    <property type="entry name" value="Enoyl-CoA_hydra/iso"/>
</dbReference>
<evidence type="ECO:0000313" key="16">
    <source>
        <dbReference type="EMBL" id="SFP66511.1"/>
    </source>
</evidence>
<evidence type="ECO:0000259" key="14">
    <source>
        <dbReference type="Pfam" id="PF00725"/>
    </source>
</evidence>
<keyword evidence="4" id="KW-0276">Fatty acid metabolism</keyword>
<dbReference type="Pfam" id="PF02737">
    <property type="entry name" value="3HCDH_N"/>
    <property type="match status" value="1"/>
</dbReference>
<dbReference type="UniPathway" id="UPA00659"/>
<evidence type="ECO:0000256" key="9">
    <source>
        <dbReference type="ARBA" id="ARBA00023140"/>
    </source>
</evidence>
<dbReference type="EMBL" id="FOXA01000010">
    <property type="protein sequence ID" value="SFP66511.1"/>
    <property type="molecule type" value="Genomic_DNA"/>
</dbReference>
<keyword evidence="8" id="KW-0443">Lipid metabolism</keyword>
<keyword evidence="10" id="KW-0413">Isomerase</keyword>
<evidence type="ECO:0000256" key="12">
    <source>
        <dbReference type="ARBA" id="ARBA00023268"/>
    </source>
</evidence>
<dbReference type="GO" id="GO:0016853">
    <property type="term" value="F:isomerase activity"/>
    <property type="evidence" value="ECO:0007669"/>
    <property type="project" value="UniProtKB-KW"/>
</dbReference>
<dbReference type="InterPro" id="IPR029045">
    <property type="entry name" value="ClpP/crotonase-like_dom_sf"/>
</dbReference>
<gene>
    <name evidence="16" type="ORF">SAMN04488047_11076</name>
</gene>
<dbReference type="SUPFAM" id="SSF48179">
    <property type="entry name" value="6-phosphogluconate dehydrogenase C-terminal domain-like"/>
    <property type="match status" value="2"/>
</dbReference>
<evidence type="ECO:0000256" key="7">
    <source>
        <dbReference type="ARBA" id="ARBA00023027"/>
    </source>
</evidence>
<name>A0A1I5S755_9RHOB</name>
<evidence type="ECO:0000256" key="2">
    <source>
        <dbReference type="ARBA" id="ARBA00005005"/>
    </source>
</evidence>
<dbReference type="STRING" id="441119.SAMN04488047_11076"/>
<feature type="domain" description="3-hydroxyacyl-CoA dehydrogenase NAD binding" evidence="15">
    <location>
        <begin position="288"/>
        <end position="461"/>
    </location>
</feature>
<dbReference type="InterPro" id="IPR006108">
    <property type="entry name" value="3HC_DH_C"/>
</dbReference>
<evidence type="ECO:0000256" key="1">
    <source>
        <dbReference type="ARBA" id="ARBA00004275"/>
    </source>
</evidence>
<dbReference type="SUPFAM" id="SSF51735">
    <property type="entry name" value="NAD(P)-binding Rossmann-fold domains"/>
    <property type="match status" value="1"/>
</dbReference>
<evidence type="ECO:0000256" key="3">
    <source>
        <dbReference type="ARBA" id="ARBA00011245"/>
    </source>
</evidence>
<dbReference type="Pfam" id="PF00725">
    <property type="entry name" value="3HCDH"/>
    <property type="match status" value="1"/>
</dbReference>
<dbReference type="Pfam" id="PF00378">
    <property type="entry name" value="ECH_1"/>
    <property type="match status" value="1"/>
</dbReference>
<dbReference type="PANTHER" id="PTHR23309:SF49">
    <property type="entry name" value="PEROXISOMAL BIFUNCTIONAL ENZYME"/>
    <property type="match status" value="1"/>
</dbReference>
<comment type="subcellular location">
    <subcellularLocation>
        <location evidence="1">Peroxisome</location>
    </subcellularLocation>
</comment>
<keyword evidence="12" id="KW-0511">Multifunctional enzyme</keyword>
<evidence type="ECO:0000256" key="8">
    <source>
        <dbReference type="ARBA" id="ARBA00023098"/>
    </source>
</evidence>